<dbReference type="AlphaFoldDB" id="A0AAU3HSH2"/>
<keyword evidence="1" id="KW-0732">Signal</keyword>
<reference evidence="2" key="1">
    <citation type="submission" date="2022-10" db="EMBL/GenBank/DDBJ databases">
        <title>The complete genomes of actinobacterial strains from the NBC collection.</title>
        <authorList>
            <person name="Joergensen T.S."/>
            <person name="Alvarez Arevalo M."/>
            <person name="Sterndorff E.B."/>
            <person name="Faurdal D."/>
            <person name="Vuksanovic O."/>
            <person name="Mourched A.-S."/>
            <person name="Charusanti P."/>
            <person name="Shaw S."/>
            <person name="Blin K."/>
            <person name="Weber T."/>
        </authorList>
    </citation>
    <scope>NUCLEOTIDE SEQUENCE</scope>
    <source>
        <strain evidence="2">NBC_01393</strain>
    </source>
</reference>
<evidence type="ECO:0000313" key="2">
    <source>
        <dbReference type="EMBL" id="WTZ07148.1"/>
    </source>
</evidence>
<accession>A0AAU3HSH2</accession>
<dbReference type="SUPFAM" id="SSF49899">
    <property type="entry name" value="Concanavalin A-like lectins/glucanases"/>
    <property type="match status" value="1"/>
</dbReference>
<organism evidence="2">
    <name type="scientific">Streptomyces sp. NBC_01393</name>
    <dbReference type="NCBI Taxonomy" id="2903851"/>
    <lineage>
        <taxon>Bacteria</taxon>
        <taxon>Bacillati</taxon>
        <taxon>Actinomycetota</taxon>
        <taxon>Actinomycetes</taxon>
        <taxon>Kitasatosporales</taxon>
        <taxon>Streptomycetaceae</taxon>
        <taxon>Streptomyces</taxon>
    </lineage>
</organism>
<sequence length="288" mass="30696">MTRRRRAAGLLAVLVAGAAMTQTACGGRTPSAGPPAPYDAAVRSDSPALYLPLGAGNTVKRSTAGLEATYHHAPGVTSMPNGDQARVFDGTSQYVEVPDDDRLSVTTTGELTVEAWMRPDTLTFPRTAGSGYVNWLGKVSAKEVRTEWLARMYSRGNTEVRANRISGYVFNRGGGLGAGSYFEDRVRPGEWIHYALVINIRGKSDTYPTGYVKIYKNGVLRDQDALDAYDIAPSNTDAPLRIGAAGATSYFKGAIGKVAVYDSEVSQSRLAAHYGAMSADLTRSAAGT</sequence>
<feature type="signal peptide" evidence="1">
    <location>
        <begin position="1"/>
        <end position="24"/>
    </location>
</feature>
<proteinExistence type="predicted"/>
<gene>
    <name evidence="2" type="ORF">OG699_03550</name>
</gene>
<dbReference type="Pfam" id="PF13385">
    <property type="entry name" value="Laminin_G_3"/>
    <property type="match status" value="1"/>
</dbReference>
<protein>
    <submittedName>
        <fullName evidence="2">LamG domain-containing protein</fullName>
    </submittedName>
</protein>
<dbReference type="InterPro" id="IPR013320">
    <property type="entry name" value="ConA-like_dom_sf"/>
</dbReference>
<feature type="chain" id="PRO_5043345694" evidence="1">
    <location>
        <begin position="25"/>
        <end position="288"/>
    </location>
</feature>
<dbReference type="Gene3D" id="2.60.120.200">
    <property type="match status" value="1"/>
</dbReference>
<evidence type="ECO:0000256" key="1">
    <source>
        <dbReference type="SAM" id="SignalP"/>
    </source>
</evidence>
<name>A0AAU3HSH2_9ACTN</name>
<dbReference type="EMBL" id="CP109546">
    <property type="protein sequence ID" value="WTZ07148.1"/>
    <property type="molecule type" value="Genomic_DNA"/>
</dbReference>